<accession>A0A8J5IN60</accession>
<feature type="domain" description="USP" evidence="4">
    <location>
        <begin position="528"/>
        <end position="832"/>
    </location>
</feature>
<dbReference type="EMBL" id="JACMSC010000001">
    <property type="protein sequence ID" value="KAG6538460.1"/>
    <property type="molecule type" value="Genomic_DNA"/>
</dbReference>
<dbReference type="GO" id="GO:0005634">
    <property type="term" value="C:nucleus"/>
    <property type="evidence" value="ECO:0007669"/>
    <property type="project" value="TreeGrafter"/>
</dbReference>
<feature type="compositionally biased region" description="Low complexity" evidence="2">
    <location>
        <begin position="899"/>
        <end position="913"/>
    </location>
</feature>
<gene>
    <name evidence="5" type="ORF">ZIOFF_003582</name>
</gene>
<evidence type="ECO:0000259" key="4">
    <source>
        <dbReference type="PROSITE" id="PS50235"/>
    </source>
</evidence>
<keyword evidence="3" id="KW-0812">Transmembrane</keyword>
<dbReference type="InterPro" id="IPR050164">
    <property type="entry name" value="Peptidase_C19"/>
</dbReference>
<feature type="compositionally biased region" description="Basic and acidic residues" evidence="2">
    <location>
        <begin position="215"/>
        <end position="226"/>
    </location>
</feature>
<dbReference type="InterPro" id="IPR001394">
    <property type="entry name" value="Peptidase_C19_UCH"/>
</dbReference>
<dbReference type="PROSITE" id="PS50235">
    <property type="entry name" value="USP_3"/>
    <property type="match status" value="1"/>
</dbReference>
<dbReference type="GO" id="GO:0005829">
    <property type="term" value="C:cytosol"/>
    <property type="evidence" value="ECO:0007669"/>
    <property type="project" value="TreeGrafter"/>
</dbReference>
<feature type="region of interest" description="Disordered" evidence="2">
    <location>
        <begin position="880"/>
        <end position="913"/>
    </location>
</feature>
<dbReference type="PANTHER" id="PTHR24006:SF874">
    <property type="entry name" value="UBIQUITIN CARBOXYL-TERMINAL HYDROLASE 16"/>
    <property type="match status" value="1"/>
</dbReference>
<keyword evidence="6" id="KW-1185">Reference proteome</keyword>
<evidence type="ECO:0000313" key="5">
    <source>
        <dbReference type="EMBL" id="KAG6538460.1"/>
    </source>
</evidence>
<keyword evidence="3" id="KW-0472">Membrane</keyword>
<organism evidence="5 6">
    <name type="scientific">Zingiber officinale</name>
    <name type="common">Ginger</name>
    <name type="synonym">Amomum zingiber</name>
    <dbReference type="NCBI Taxonomy" id="94328"/>
    <lineage>
        <taxon>Eukaryota</taxon>
        <taxon>Viridiplantae</taxon>
        <taxon>Streptophyta</taxon>
        <taxon>Embryophyta</taxon>
        <taxon>Tracheophyta</taxon>
        <taxon>Spermatophyta</taxon>
        <taxon>Magnoliopsida</taxon>
        <taxon>Liliopsida</taxon>
        <taxon>Zingiberales</taxon>
        <taxon>Zingiberaceae</taxon>
        <taxon>Zingiber</taxon>
    </lineage>
</organism>
<dbReference type="AlphaFoldDB" id="A0A8J5IN60"/>
<sequence length="991" mass="109412">MPPEEDLRRSWAPLFVFLVAPVFTFVVRWRWRLATARQEEVRRLAFLAAQESIREEAEAMKAYVSTSAAALCVEKDTSVRPPECLVCFNPAMARCGQCKAVRYWVFPVVISFQFETHNCPGKCSVLLVGFVLLSLSGKCQIIHWRRGHKDECRSPIINGSKCGLMKVNDSERTQSEEPDLLEKSLAPNEGLSATAVENPRRSSALKSASPNAFREANKPEELDPKLGETSSSDILTTNPKTGPDAYNANPSASLIPELARSNPSLMEKPSTFETEVNHSMAISQSSLKVTNSLYALLSKTESQTEEETSNSGNRIPISAARAIAAEIYLMESKTSGTFAFASDLLSTAGNAMNVASPSSPKVSPGEPVRSSNSFAAIGNAVSVSTKSSEPAASILLEVKSQTQHNEVPASNIETSDPPTNGAAIKEQSLKSNTLRSLASSSKELLDNSGGQTTTSCESLARGSAVRRLIRSDDASGATSNGLPTAAKIVLKQPMPYKTTRNYPSELMLFPYHLFIKLYNPGKIQLHPCGLTNNGNSCYANVVLQCLAFTRPLSTYLLNGLHSMKCPKKEWCFTCELERLVMHTKQSESPLSPLGVLSHLHKIGSNFTHGQQQDAHEFLRYAVDVMQSECLKQARAKPEGMLAEETTLVQQTFGGYLMSKIRCNKCKVKSKRCERMMDLTVEIHGDIATLDEALHHFTSPEILDGENKYECNRCKSYEQARKRLVILEAPNILTIVLKRFQSGKFEKLNKSVQFPEYLNLALYMSGDDASPVYQLYAVIVHKDVRNSIFSGHYVCYVKDTQSKWYKIDDSKVKLVELKKVLSKGPYILLYARCLPRAPRSVRRAMANDIVQARKTKSKEAKGKLGGYDMEDLLQQQVERENDNFPPSYSVDKGFQPPTDSSNDGSSLFDESSSCSIESKSEKNFTSWEIHDKKWPPLVDLGQLLGQQMLAALKLVSPSLSPSPMEHTPQGMAAVEELGAAALSKNSKIFPLT</sequence>
<name>A0A8J5IN60_ZINOF</name>
<feature type="region of interest" description="Disordered" evidence="2">
    <location>
        <begin position="402"/>
        <end position="430"/>
    </location>
</feature>
<dbReference type="PANTHER" id="PTHR24006">
    <property type="entry name" value="UBIQUITIN CARBOXYL-TERMINAL HYDROLASE"/>
    <property type="match status" value="1"/>
</dbReference>
<dbReference type="InterPro" id="IPR018200">
    <property type="entry name" value="USP_CS"/>
</dbReference>
<dbReference type="InterPro" id="IPR028889">
    <property type="entry name" value="USP"/>
</dbReference>
<comment type="caution">
    <text evidence="5">The sequence shown here is derived from an EMBL/GenBank/DDBJ whole genome shotgun (WGS) entry which is preliminary data.</text>
</comment>
<dbReference type="Pfam" id="PF00443">
    <property type="entry name" value="UCH"/>
    <property type="match status" value="1"/>
</dbReference>
<dbReference type="InterPro" id="IPR038765">
    <property type="entry name" value="Papain-like_cys_pep_sf"/>
</dbReference>
<dbReference type="Proteomes" id="UP000734854">
    <property type="component" value="Unassembled WGS sequence"/>
</dbReference>
<evidence type="ECO:0000256" key="2">
    <source>
        <dbReference type="SAM" id="MobiDB-lite"/>
    </source>
</evidence>
<reference evidence="5 6" key="1">
    <citation type="submission" date="2020-08" db="EMBL/GenBank/DDBJ databases">
        <title>Plant Genome Project.</title>
        <authorList>
            <person name="Zhang R.-G."/>
        </authorList>
    </citation>
    <scope>NUCLEOTIDE SEQUENCE [LARGE SCALE GENOMIC DNA]</scope>
    <source>
        <tissue evidence="5">Rhizome</tissue>
    </source>
</reference>
<dbReference type="SUPFAM" id="SSF54001">
    <property type="entry name" value="Cysteine proteinases"/>
    <property type="match status" value="1"/>
</dbReference>
<evidence type="ECO:0000256" key="1">
    <source>
        <dbReference type="ARBA" id="ARBA00009085"/>
    </source>
</evidence>
<evidence type="ECO:0000256" key="3">
    <source>
        <dbReference type="SAM" id="Phobius"/>
    </source>
</evidence>
<feature type="transmembrane region" description="Helical" evidence="3">
    <location>
        <begin position="12"/>
        <end position="31"/>
    </location>
</feature>
<dbReference type="GO" id="GO:0004843">
    <property type="term" value="F:cysteine-type deubiquitinase activity"/>
    <property type="evidence" value="ECO:0007669"/>
    <property type="project" value="InterPro"/>
</dbReference>
<feature type="region of interest" description="Disordered" evidence="2">
    <location>
        <begin position="169"/>
        <end position="247"/>
    </location>
</feature>
<comment type="similarity">
    <text evidence="1">Belongs to the peptidase C19 family.</text>
</comment>
<dbReference type="GO" id="GO:0016579">
    <property type="term" value="P:protein deubiquitination"/>
    <property type="evidence" value="ECO:0007669"/>
    <property type="project" value="InterPro"/>
</dbReference>
<feature type="compositionally biased region" description="Polar residues" evidence="2">
    <location>
        <begin position="228"/>
        <end position="240"/>
    </location>
</feature>
<keyword evidence="3" id="KW-1133">Transmembrane helix</keyword>
<proteinExistence type="inferred from homology"/>
<protein>
    <recommendedName>
        <fullName evidence="4">USP domain-containing protein</fullName>
    </recommendedName>
</protein>
<dbReference type="Gene3D" id="3.90.70.10">
    <property type="entry name" value="Cysteine proteinases"/>
    <property type="match status" value="1"/>
</dbReference>
<evidence type="ECO:0000313" key="6">
    <source>
        <dbReference type="Proteomes" id="UP000734854"/>
    </source>
</evidence>
<dbReference type="FunFam" id="3.90.70.10:FF:000026">
    <property type="entry name" value="Ubiquitin carboxyl-terminal hydrolase 15"/>
    <property type="match status" value="1"/>
</dbReference>
<dbReference type="PROSITE" id="PS00972">
    <property type="entry name" value="USP_1"/>
    <property type="match status" value="1"/>
</dbReference>